<reference evidence="19" key="1">
    <citation type="journal article" date="2020" name="Cell">
        <title>Large-Scale Comparative Analyses of Tick Genomes Elucidate Their Genetic Diversity and Vector Capacities.</title>
        <authorList>
            <consortium name="Tick Genome and Microbiome Consortium (TIGMIC)"/>
            <person name="Jia N."/>
            <person name="Wang J."/>
            <person name="Shi W."/>
            <person name="Du L."/>
            <person name="Sun Y."/>
            <person name="Zhan W."/>
            <person name="Jiang J.F."/>
            <person name="Wang Q."/>
            <person name="Zhang B."/>
            <person name="Ji P."/>
            <person name="Bell-Sakyi L."/>
            <person name="Cui X.M."/>
            <person name="Yuan T.T."/>
            <person name="Jiang B.G."/>
            <person name="Yang W.F."/>
            <person name="Lam T.T."/>
            <person name="Chang Q.C."/>
            <person name="Ding S.J."/>
            <person name="Wang X.J."/>
            <person name="Zhu J.G."/>
            <person name="Ruan X.D."/>
            <person name="Zhao L."/>
            <person name="Wei J.T."/>
            <person name="Ye R.Z."/>
            <person name="Que T.C."/>
            <person name="Du C.H."/>
            <person name="Zhou Y.H."/>
            <person name="Cheng J.X."/>
            <person name="Dai P.F."/>
            <person name="Guo W.B."/>
            <person name="Han X.H."/>
            <person name="Huang E.J."/>
            <person name="Li L.F."/>
            <person name="Wei W."/>
            <person name="Gao Y.C."/>
            <person name="Liu J.Z."/>
            <person name="Shao H.Z."/>
            <person name="Wang X."/>
            <person name="Wang C.C."/>
            <person name="Yang T.C."/>
            <person name="Huo Q.B."/>
            <person name="Li W."/>
            <person name="Chen H.Y."/>
            <person name="Chen S.E."/>
            <person name="Zhou L.G."/>
            <person name="Ni X.B."/>
            <person name="Tian J.H."/>
            <person name="Sheng Y."/>
            <person name="Liu T."/>
            <person name="Pan Y.S."/>
            <person name="Xia L.Y."/>
            <person name="Li J."/>
            <person name="Zhao F."/>
            <person name="Cao W.C."/>
        </authorList>
    </citation>
    <scope>NUCLEOTIDE SEQUENCE</scope>
    <source>
        <strain evidence="19">Rmic-2018</strain>
    </source>
</reference>
<dbReference type="GO" id="GO:0044218">
    <property type="term" value="C:other organism cell membrane"/>
    <property type="evidence" value="ECO:0007669"/>
    <property type="project" value="UniProtKB-KW"/>
</dbReference>
<dbReference type="InterPro" id="IPR002153">
    <property type="entry name" value="TRPC_channel"/>
</dbReference>
<dbReference type="GO" id="GO:0006887">
    <property type="term" value="P:exocytosis"/>
    <property type="evidence" value="ECO:0007669"/>
    <property type="project" value="UniProtKB-KW"/>
</dbReference>
<feature type="transmembrane region" description="Helical" evidence="17">
    <location>
        <begin position="382"/>
        <end position="401"/>
    </location>
</feature>
<keyword evidence="5" id="KW-1052">Target cell membrane</keyword>
<name>A0A9J6DPW9_RHIMP</name>
<keyword evidence="7" id="KW-0677">Repeat</keyword>
<evidence type="ECO:0000256" key="9">
    <source>
        <dbReference type="ARBA" id="ARBA00023028"/>
    </source>
</evidence>
<reference evidence="19" key="2">
    <citation type="submission" date="2021-09" db="EMBL/GenBank/DDBJ databases">
        <authorList>
            <person name="Jia N."/>
            <person name="Wang J."/>
            <person name="Shi W."/>
            <person name="Du L."/>
            <person name="Sun Y."/>
            <person name="Zhan W."/>
            <person name="Jiang J."/>
            <person name="Wang Q."/>
            <person name="Zhang B."/>
            <person name="Ji P."/>
            <person name="Sakyi L.B."/>
            <person name="Cui X."/>
            <person name="Yuan T."/>
            <person name="Jiang B."/>
            <person name="Yang W."/>
            <person name="Lam T.T.-Y."/>
            <person name="Chang Q."/>
            <person name="Ding S."/>
            <person name="Wang X."/>
            <person name="Zhu J."/>
            <person name="Ruan X."/>
            <person name="Zhao L."/>
            <person name="Wei J."/>
            <person name="Que T."/>
            <person name="Du C."/>
            <person name="Cheng J."/>
            <person name="Dai P."/>
            <person name="Han X."/>
            <person name="Huang E."/>
            <person name="Gao Y."/>
            <person name="Liu J."/>
            <person name="Shao H."/>
            <person name="Ye R."/>
            <person name="Li L."/>
            <person name="Wei W."/>
            <person name="Wang X."/>
            <person name="Wang C."/>
            <person name="Huo Q."/>
            <person name="Li W."/>
            <person name="Guo W."/>
            <person name="Chen H."/>
            <person name="Chen S."/>
            <person name="Zhou L."/>
            <person name="Zhou L."/>
            <person name="Ni X."/>
            <person name="Tian J."/>
            <person name="Zhou Y."/>
            <person name="Sheng Y."/>
            <person name="Liu T."/>
            <person name="Pan Y."/>
            <person name="Xia L."/>
            <person name="Li J."/>
            <person name="Zhao F."/>
            <person name="Cao W."/>
        </authorList>
    </citation>
    <scope>NUCLEOTIDE SEQUENCE</scope>
    <source>
        <strain evidence="19">Rmic-2018</strain>
        <tissue evidence="19">Larvae</tissue>
    </source>
</reference>
<feature type="transmembrane region" description="Helical" evidence="17">
    <location>
        <begin position="671"/>
        <end position="694"/>
    </location>
</feature>
<keyword evidence="6 17" id="KW-0812">Transmembrane</keyword>
<dbReference type="Pfam" id="PF08344">
    <property type="entry name" value="TRP_2"/>
    <property type="match status" value="1"/>
</dbReference>
<feature type="compositionally biased region" description="Basic and acidic residues" evidence="16">
    <location>
        <begin position="804"/>
        <end position="821"/>
    </location>
</feature>
<evidence type="ECO:0000256" key="8">
    <source>
        <dbReference type="ARBA" id="ARBA00022989"/>
    </source>
</evidence>
<dbReference type="PANTHER" id="PTHR10117">
    <property type="entry name" value="TRANSIENT RECEPTOR POTENTIAL CHANNEL"/>
    <property type="match status" value="1"/>
</dbReference>
<feature type="transmembrane region" description="Helical" evidence="17">
    <location>
        <begin position="535"/>
        <end position="554"/>
    </location>
</feature>
<dbReference type="PANTHER" id="PTHR10117:SF54">
    <property type="entry name" value="TRANSIENT RECEPTOR POTENTIAL-GAMMA PROTEIN"/>
    <property type="match status" value="1"/>
</dbReference>
<dbReference type="Gene3D" id="1.25.40.20">
    <property type="entry name" value="Ankyrin repeat-containing domain"/>
    <property type="match status" value="1"/>
</dbReference>
<feature type="transmembrane region" description="Helical" evidence="17">
    <location>
        <begin position="413"/>
        <end position="432"/>
    </location>
</feature>
<dbReference type="PROSITE" id="PS50297">
    <property type="entry name" value="ANK_REP_REGION"/>
    <property type="match status" value="1"/>
</dbReference>
<dbReference type="GO" id="GO:0034703">
    <property type="term" value="C:cation channel complex"/>
    <property type="evidence" value="ECO:0007669"/>
    <property type="project" value="TreeGrafter"/>
</dbReference>
<dbReference type="Pfam" id="PF12796">
    <property type="entry name" value="Ank_2"/>
    <property type="match status" value="1"/>
</dbReference>
<dbReference type="GO" id="GO:0051480">
    <property type="term" value="P:regulation of cytosolic calcium ion concentration"/>
    <property type="evidence" value="ECO:0007669"/>
    <property type="project" value="TreeGrafter"/>
</dbReference>
<evidence type="ECO:0000256" key="14">
    <source>
        <dbReference type="ARBA" id="ARBA00023303"/>
    </source>
</evidence>
<dbReference type="InterPro" id="IPR005821">
    <property type="entry name" value="Ion_trans_dom"/>
</dbReference>
<gene>
    <name evidence="19" type="ORF">HPB51_022404</name>
</gene>
<dbReference type="VEuPathDB" id="VectorBase:LOC119172688"/>
<evidence type="ECO:0000256" key="16">
    <source>
        <dbReference type="SAM" id="MobiDB-lite"/>
    </source>
</evidence>
<dbReference type="InterPro" id="IPR036770">
    <property type="entry name" value="Ankyrin_rpt-contain_sf"/>
</dbReference>
<dbReference type="AlphaFoldDB" id="A0A9J6DPW9"/>
<keyword evidence="4" id="KW-0268">Exocytosis</keyword>
<keyword evidence="9" id="KW-0528">Neurotoxin</keyword>
<dbReference type="InterPro" id="IPR013555">
    <property type="entry name" value="TRP_dom"/>
</dbReference>
<keyword evidence="9" id="KW-0800">Toxin</keyword>
<evidence type="ECO:0000256" key="3">
    <source>
        <dbReference type="ARBA" id="ARBA00022448"/>
    </source>
</evidence>
<evidence type="ECO:0000259" key="18">
    <source>
        <dbReference type="SMART" id="SM01420"/>
    </source>
</evidence>
<sequence>MKMPPKATRRLLHALSGVTDAEDEVHIVPSAKSLAQQSEEYLVCTDFLPELDPDQLRYFQLVEAADITNLEAFLSSHPHLNKDCVNCQGYTALHVAVRRKDLPMVKFLVQNGVQLNDVLLHAVETGDVPLTEFLVKEASKTDQQCEKHGYPHSSTYTADVSPIVLAAQMGHWALIHSFVKRDLRVEAPHAASCLCKTCIKDMRTEGVNASTRNLNTYKAICNPHYMLQVSGDPILDSFLFAQGMAGASLAEEEFRREYDQEISKLRKFTCALLDQCRTIEEARVLLERPAGLDGRVTHLAFPRVILALQFNEREFVTHGHVQQVLRIEWEGEFKAWNRLQFRVKLVHFAIRFFILPFVAIWVKLMPQSVMARHWSSPVNKYMNHFAARLMFVFFVYMQICLDKARTSRGAPRTGVEWLIVIWVMGFIVEETVHCYTIGAKRYFSSMWHWYDITMISLFLLTFIFWVVAWAELLGDPSGGTVPPRKDWPSMDSTLIHEALFALSSVMSVFKLMFYFQESAKLGPLQVSISSMMVEIVRFFFICLCIMLAFAFGLTRMYEPYRGMKRVEPDGEEVKQSPAFTSFGNSMKTLFLRMLGVASDDQADVVVANAEDGSINEHRFTEVIGSTMYSVYQVLMLIAMLNSLIAIVTGTFQKVIDNAEVHWKFYRTRLWMHYINEALVAPSPFLFFQMPLMIVDLVKKRREIEAASPSFLTRPSDDRPTISLIQQVVREELANVGLQPVCSLTEPRVSTIAPSPAPERFRRYRDPAQWRTQDDKPICFHCHGVGHISRYCRFRTYPPRSFPGYRRDDNHRPLQYSARDDGPYNGTPATPVRRSSRSPSPHDRRSRSPQHRRYSSPHPSGRPSSEN</sequence>
<evidence type="ECO:0000256" key="4">
    <source>
        <dbReference type="ARBA" id="ARBA00022483"/>
    </source>
</evidence>
<keyword evidence="14" id="KW-0407">Ion channel</keyword>
<dbReference type="SUPFAM" id="SSF48403">
    <property type="entry name" value="Ankyrin repeat"/>
    <property type="match status" value="1"/>
</dbReference>
<feature type="transmembrane region" description="Helical" evidence="17">
    <location>
        <begin position="628"/>
        <end position="651"/>
    </location>
</feature>
<evidence type="ECO:0000256" key="2">
    <source>
        <dbReference type="ARBA" id="ARBA00004175"/>
    </source>
</evidence>
<comment type="subcellular location">
    <subcellularLocation>
        <location evidence="1">Membrane</location>
        <topology evidence="1">Multi-pass membrane protein</topology>
    </subcellularLocation>
    <subcellularLocation>
        <location evidence="2">Target cell membrane</location>
    </subcellularLocation>
</comment>
<comment type="caution">
    <text evidence="19">The sequence shown here is derived from an EMBL/GenBank/DDBJ whole genome shotgun (WGS) entry which is preliminary data.</text>
</comment>
<keyword evidence="10 15" id="KW-0040">ANK repeat</keyword>
<keyword evidence="12 17" id="KW-0472">Membrane</keyword>
<evidence type="ECO:0000256" key="17">
    <source>
        <dbReference type="SAM" id="Phobius"/>
    </source>
</evidence>
<organism evidence="19 20">
    <name type="scientific">Rhipicephalus microplus</name>
    <name type="common">Cattle tick</name>
    <name type="synonym">Boophilus microplus</name>
    <dbReference type="NCBI Taxonomy" id="6941"/>
    <lineage>
        <taxon>Eukaryota</taxon>
        <taxon>Metazoa</taxon>
        <taxon>Ecdysozoa</taxon>
        <taxon>Arthropoda</taxon>
        <taxon>Chelicerata</taxon>
        <taxon>Arachnida</taxon>
        <taxon>Acari</taxon>
        <taxon>Parasitiformes</taxon>
        <taxon>Ixodida</taxon>
        <taxon>Ixodoidea</taxon>
        <taxon>Ixodidae</taxon>
        <taxon>Rhipicephalinae</taxon>
        <taxon>Rhipicephalus</taxon>
        <taxon>Boophilus</taxon>
    </lineage>
</organism>
<evidence type="ECO:0000313" key="20">
    <source>
        <dbReference type="Proteomes" id="UP000821866"/>
    </source>
</evidence>
<feature type="transmembrane region" description="Helical" evidence="17">
    <location>
        <begin position="494"/>
        <end position="515"/>
    </location>
</feature>
<proteinExistence type="predicted"/>
<dbReference type="Proteomes" id="UP000821866">
    <property type="component" value="Chromosome 6"/>
</dbReference>
<dbReference type="InterPro" id="IPR002110">
    <property type="entry name" value="Ankyrin_rpt"/>
</dbReference>
<dbReference type="EMBL" id="JABSTU010000008">
    <property type="protein sequence ID" value="KAH8024285.1"/>
    <property type="molecule type" value="Genomic_DNA"/>
</dbReference>
<evidence type="ECO:0000256" key="13">
    <source>
        <dbReference type="ARBA" id="ARBA00023298"/>
    </source>
</evidence>
<feature type="domain" description="Transient receptor ion channel" evidence="18">
    <location>
        <begin position="193"/>
        <end position="255"/>
    </location>
</feature>
<dbReference type="SMART" id="SM00248">
    <property type="entry name" value="ANK"/>
    <property type="match status" value="2"/>
</dbReference>
<evidence type="ECO:0000256" key="7">
    <source>
        <dbReference type="ARBA" id="ARBA00022737"/>
    </source>
</evidence>
<evidence type="ECO:0000256" key="11">
    <source>
        <dbReference type="ARBA" id="ARBA00023065"/>
    </source>
</evidence>
<evidence type="ECO:0000256" key="12">
    <source>
        <dbReference type="ARBA" id="ARBA00023136"/>
    </source>
</evidence>
<feature type="compositionally biased region" description="Basic residues" evidence="16">
    <location>
        <begin position="843"/>
        <end position="854"/>
    </location>
</feature>
<feature type="repeat" description="ANK" evidence="15">
    <location>
        <begin position="88"/>
        <end position="116"/>
    </location>
</feature>
<dbReference type="GO" id="GO:0070679">
    <property type="term" value="F:inositol 1,4,5 trisphosphate binding"/>
    <property type="evidence" value="ECO:0007669"/>
    <property type="project" value="TreeGrafter"/>
</dbReference>
<dbReference type="GO" id="GO:0015279">
    <property type="term" value="F:store-operated calcium channel activity"/>
    <property type="evidence" value="ECO:0007669"/>
    <property type="project" value="TreeGrafter"/>
</dbReference>
<feature type="transmembrane region" description="Helical" evidence="17">
    <location>
        <begin position="452"/>
        <end position="473"/>
    </location>
</feature>
<dbReference type="Gene3D" id="1.10.287.70">
    <property type="match status" value="1"/>
</dbReference>
<dbReference type="PROSITE" id="PS50088">
    <property type="entry name" value="ANK_REPEAT"/>
    <property type="match status" value="1"/>
</dbReference>
<dbReference type="Pfam" id="PF00520">
    <property type="entry name" value="Ion_trans"/>
    <property type="match status" value="1"/>
</dbReference>
<evidence type="ECO:0000313" key="19">
    <source>
        <dbReference type="EMBL" id="KAH8024285.1"/>
    </source>
</evidence>
<keyword evidence="8 17" id="KW-1133">Transmembrane helix</keyword>
<keyword evidence="20" id="KW-1185">Reference proteome</keyword>
<keyword evidence="3" id="KW-0813">Transport</keyword>
<accession>A0A9J6DPW9</accession>
<dbReference type="SMART" id="SM01420">
    <property type="entry name" value="TRP_2"/>
    <property type="match status" value="1"/>
</dbReference>
<feature type="region of interest" description="Disordered" evidence="16">
    <location>
        <begin position="799"/>
        <end position="866"/>
    </location>
</feature>
<keyword evidence="13" id="KW-1053">Target membrane</keyword>
<evidence type="ECO:0000256" key="10">
    <source>
        <dbReference type="ARBA" id="ARBA00023043"/>
    </source>
</evidence>
<evidence type="ECO:0000256" key="15">
    <source>
        <dbReference type="PROSITE-ProRule" id="PRU00023"/>
    </source>
</evidence>
<evidence type="ECO:0000256" key="6">
    <source>
        <dbReference type="ARBA" id="ARBA00022692"/>
    </source>
</evidence>
<protein>
    <recommendedName>
        <fullName evidence="18">Transient receptor ion channel domain-containing protein</fullName>
    </recommendedName>
</protein>
<dbReference type="GO" id="GO:0005886">
    <property type="term" value="C:plasma membrane"/>
    <property type="evidence" value="ECO:0007669"/>
    <property type="project" value="TreeGrafter"/>
</dbReference>
<evidence type="ECO:0000256" key="5">
    <source>
        <dbReference type="ARBA" id="ARBA00022537"/>
    </source>
</evidence>
<dbReference type="GO" id="GO:0044231">
    <property type="term" value="C:host cell presynaptic membrane"/>
    <property type="evidence" value="ECO:0007669"/>
    <property type="project" value="UniProtKB-KW"/>
</dbReference>
<keyword evidence="9" id="KW-0638">Presynaptic neurotoxin</keyword>
<keyword evidence="11" id="KW-0406">Ion transport</keyword>
<feature type="transmembrane region" description="Helical" evidence="17">
    <location>
        <begin position="345"/>
        <end position="362"/>
    </location>
</feature>
<evidence type="ECO:0000256" key="1">
    <source>
        <dbReference type="ARBA" id="ARBA00004141"/>
    </source>
</evidence>